<feature type="coiled-coil region" evidence="1">
    <location>
        <begin position="69"/>
        <end position="103"/>
    </location>
</feature>
<evidence type="ECO:0000313" key="3">
    <source>
        <dbReference type="Proteomes" id="UP000053232"/>
    </source>
</evidence>
<keyword evidence="1" id="KW-0175">Coiled coil</keyword>
<accession>A0A073HZX2</accession>
<dbReference type="AlphaFoldDB" id="A0A073HZX2"/>
<keyword evidence="3" id="KW-1185">Reference proteome</keyword>
<dbReference type="Proteomes" id="UP000053232">
    <property type="component" value="Unassembled WGS sequence"/>
</dbReference>
<proteinExistence type="predicted"/>
<gene>
    <name evidence="2" type="ORF">OXYTRIMIC_360</name>
</gene>
<name>A0A073HZX2_9SPIT</name>
<dbReference type="EMBL" id="ARYC01003696">
    <property type="protein sequence ID" value="KEJ82820.1"/>
    <property type="molecule type" value="Genomic_DNA"/>
</dbReference>
<evidence type="ECO:0000256" key="1">
    <source>
        <dbReference type="SAM" id="Coils"/>
    </source>
</evidence>
<sequence>MNYNCMLCSDCKKSNHPFLKCFIRYENNKINDEAYIRGPSYQYFPSYELLCEKCYQSRTFEMKFIQENLMQIQNQNQIKDQTIVELENKVQKLQMIIDSQLNLDRLNLNESEVSFLEVDKQLKTKYDLIQEFFTNQLQTLNLNFDSQILQIYQEDLNISCKTLIDNSLTTFLETQLSLLANNISKSQEDYRELEKSQQQFLINNQSLIESGCMDKEIFLKSFQDNQMMKDLDRKVKVYEMGLCQLENLKNPQSHQ</sequence>
<organism evidence="2 3">
    <name type="scientific">Oxytricha trifallax</name>
    <dbReference type="NCBI Taxonomy" id="1172189"/>
    <lineage>
        <taxon>Eukaryota</taxon>
        <taxon>Sar</taxon>
        <taxon>Alveolata</taxon>
        <taxon>Ciliophora</taxon>
        <taxon>Intramacronucleata</taxon>
        <taxon>Spirotrichea</taxon>
        <taxon>Stichotrichia</taxon>
        <taxon>Sporadotrichida</taxon>
        <taxon>Oxytrichidae</taxon>
        <taxon>Oxytrichinae</taxon>
        <taxon>Oxytricha</taxon>
    </lineage>
</organism>
<reference evidence="3" key="1">
    <citation type="journal article" date="2014" name="Cell">
        <title>The Architecture of a Scrambled Genome Reveals Massive Levels of Genomic Rearrangement during Development.</title>
        <authorList>
            <person name="Chen X."/>
            <person name="Bracht J.R."/>
            <person name="Goldman A.D."/>
            <person name="Dolzhenko E."/>
            <person name="Clay D.M."/>
            <person name="Swart E.C."/>
            <person name="Perlman D.H."/>
            <person name="Doak T.G."/>
            <person name="Stuart A."/>
            <person name="Amemiya C.T."/>
            <person name="Sebra R.P."/>
            <person name="Landweber L.F."/>
        </authorList>
    </citation>
    <scope>NUCLEOTIDE SEQUENCE [LARGE SCALE GENOMIC DNA]</scope>
    <source>
        <strain evidence="3">JRB310</strain>
    </source>
</reference>
<comment type="caution">
    <text evidence="2">The sequence shown here is derived from an EMBL/GenBank/DDBJ whole genome shotgun (WGS) entry which is preliminary data.</text>
</comment>
<evidence type="ECO:0000313" key="2">
    <source>
        <dbReference type="EMBL" id="KEJ82820.1"/>
    </source>
</evidence>
<protein>
    <submittedName>
        <fullName evidence="2">Uncharacterized protein</fullName>
    </submittedName>
</protein>